<gene>
    <name evidence="2" type="ORF">BDN70DRAFT_774253</name>
</gene>
<feature type="non-terminal residue" evidence="2">
    <location>
        <position position="1"/>
    </location>
</feature>
<evidence type="ECO:0000313" key="2">
    <source>
        <dbReference type="EMBL" id="KAF9486555.1"/>
    </source>
</evidence>
<dbReference type="SUPFAM" id="SSF56112">
    <property type="entry name" value="Protein kinase-like (PK-like)"/>
    <property type="match status" value="1"/>
</dbReference>
<evidence type="ECO:0000313" key="3">
    <source>
        <dbReference type="Proteomes" id="UP000807469"/>
    </source>
</evidence>
<dbReference type="AlphaFoldDB" id="A0A9P5ZH57"/>
<evidence type="ECO:0000259" key="1">
    <source>
        <dbReference type="Pfam" id="PF17667"/>
    </source>
</evidence>
<dbReference type="Gene3D" id="1.10.510.10">
    <property type="entry name" value="Transferase(Phosphotransferase) domain 1"/>
    <property type="match status" value="1"/>
</dbReference>
<feature type="non-terminal residue" evidence="2">
    <location>
        <position position="567"/>
    </location>
</feature>
<dbReference type="PANTHER" id="PTHR38248">
    <property type="entry name" value="FUNK1 6"/>
    <property type="match status" value="1"/>
</dbReference>
<dbReference type="PROSITE" id="PS00109">
    <property type="entry name" value="PROTEIN_KINASE_TYR"/>
    <property type="match status" value="1"/>
</dbReference>
<keyword evidence="3" id="KW-1185">Reference proteome</keyword>
<accession>A0A9P5ZH57</accession>
<organism evidence="2 3">
    <name type="scientific">Pholiota conissans</name>
    <dbReference type="NCBI Taxonomy" id="109636"/>
    <lineage>
        <taxon>Eukaryota</taxon>
        <taxon>Fungi</taxon>
        <taxon>Dikarya</taxon>
        <taxon>Basidiomycota</taxon>
        <taxon>Agaricomycotina</taxon>
        <taxon>Agaricomycetes</taxon>
        <taxon>Agaricomycetidae</taxon>
        <taxon>Agaricales</taxon>
        <taxon>Agaricineae</taxon>
        <taxon>Strophariaceae</taxon>
        <taxon>Pholiota</taxon>
    </lineage>
</organism>
<dbReference type="InterPro" id="IPR011009">
    <property type="entry name" value="Kinase-like_dom_sf"/>
</dbReference>
<sequence>DDASIKEFLRSTPLYDSRHRRWHKVPRECTDVQQLYRPFRTIVDAVCDHFGYAQSRPVVDSFHIPPAKLFFSEPHQLEGSRYRSEPLKRVPHLMALGLEGANFGPLPSPFESGPSYTSMISPVEIQIDAKLNFHSDLAQLGLYARQCFMRQQNRMFVYTLLITETTVRLYMFDRSGVCYSRPYNIHVSAVDFVRILLGVWSPEDQDVGFDTTVYWEKNEGCVWYRYIESFDEDGDVHSYRLSQDDPLIDRWFIEGRGTTCWATTDNGRQLLIKDCWPDVARPSEAELLRGARNLQGVGQMIAAEDGDRISALRGIPAQSPHFVDRQFSRIILRNYGPVTIAGFQDRTDLLLGLRDAIAGHQRLWKRGILHGDISMDNILLTSRQALPGDRGVLIDLDMAMWVDPERAPSLVEFHNMGTRVYTSLNVLESYPTPPPNFSRDYLDDLESFYYLLCDICSTFTAPRERLPKPDFIRRWDHYDTPTAAASKMGTLLYPDYEVTPYFGRTFESLLGRLNDFFRKTAGRKRMLAARRRASGAPAPTWHQLQVSSAEDYITVFQYIDQAIYELE</sequence>
<dbReference type="Pfam" id="PF17667">
    <property type="entry name" value="Pkinase_fungal"/>
    <property type="match status" value="2"/>
</dbReference>
<protein>
    <recommendedName>
        <fullName evidence="1">Fungal-type protein kinase domain-containing protein</fullName>
    </recommendedName>
</protein>
<reference evidence="2" key="1">
    <citation type="submission" date="2020-11" db="EMBL/GenBank/DDBJ databases">
        <authorList>
            <consortium name="DOE Joint Genome Institute"/>
            <person name="Ahrendt S."/>
            <person name="Riley R."/>
            <person name="Andreopoulos W."/>
            <person name="Labutti K."/>
            <person name="Pangilinan J."/>
            <person name="Ruiz-Duenas F.J."/>
            <person name="Barrasa J.M."/>
            <person name="Sanchez-Garcia M."/>
            <person name="Camarero S."/>
            <person name="Miyauchi S."/>
            <person name="Serrano A."/>
            <person name="Linde D."/>
            <person name="Babiker R."/>
            <person name="Drula E."/>
            <person name="Ayuso-Fernandez I."/>
            <person name="Pacheco R."/>
            <person name="Padilla G."/>
            <person name="Ferreira P."/>
            <person name="Barriuso J."/>
            <person name="Kellner H."/>
            <person name="Castanera R."/>
            <person name="Alfaro M."/>
            <person name="Ramirez L."/>
            <person name="Pisabarro A.G."/>
            <person name="Kuo A."/>
            <person name="Tritt A."/>
            <person name="Lipzen A."/>
            <person name="He G."/>
            <person name="Yan M."/>
            <person name="Ng V."/>
            <person name="Cullen D."/>
            <person name="Martin F."/>
            <person name="Rosso M.-N."/>
            <person name="Henrissat B."/>
            <person name="Hibbett D."/>
            <person name="Martinez A.T."/>
            <person name="Grigoriev I.V."/>
        </authorList>
    </citation>
    <scope>NUCLEOTIDE SEQUENCE</scope>
    <source>
        <strain evidence="2">CIRM-BRFM 674</strain>
    </source>
</reference>
<dbReference type="GO" id="GO:0004672">
    <property type="term" value="F:protein kinase activity"/>
    <property type="evidence" value="ECO:0007669"/>
    <property type="project" value="InterPro"/>
</dbReference>
<feature type="domain" description="Fungal-type protein kinase" evidence="1">
    <location>
        <begin position="115"/>
        <end position="304"/>
    </location>
</feature>
<dbReference type="InterPro" id="IPR040976">
    <property type="entry name" value="Pkinase_fungal"/>
</dbReference>
<dbReference type="Proteomes" id="UP000807469">
    <property type="component" value="Unassembled WGS sequence"/>
</dbReference>
<dbReference type="PANTHER" id="PTHR38248:SF2">
    <property type="entry name" value="FUNK1 11"/>
    <property type="match status" value="1"/>
</dbReference>
<dbReference type="OrthoDB" id="5584477at2759"/>
<proteinExistence type="predicted"/>
<name>A0A9P5ZH57_9AGAR</name>
<dbReference type="EMBL" id="MU155130">
    <property type="protein sequence ID" value="KAF9486555.1"/>
    <property type="molecule type" value="Genomic_DNA"/>
</dbReference>
<comment type="caution">
    <text evidence="2">The sequence shown here is derived from an EMBL/GenBank/DDBJ whole genome shotgun (WGS) entry which is preliminary data.</text>
</comment>
<dbReference type="InterPro" id="IPR008266">
    <property type="entry name" value="Tyr_kinase_AS"/>
</dbReference>
<feature type="domain" description="Fungal-type protein kinase" evidence="1">
    <location>
        <begin position="322"/>
        <end position="456"/>
    </location>
</feature>